<dbReference type="AlphaFoldDB" id="A0A849P1Y1"/>
<dbReference type="Pfam" id="PF00857">
    <property type="entry name" value="Isochorismatase"/>
    <property type="match status" value="1"/>
</dbReference>
<dbReference type="Gene3D" id="3.40.50.850">
    <property type="entry name" value="Isochorismatase-like"/>
    <property type="match status" value="1"/>
</dbReference>
<dbReference type="RefSeq" id="WP_171680125.1">
    <property type="nucleotide sequence ID" value="NZ_JABGBN010000002.1"/>
</dbReference>
<proteinExistence type="predicted"/>
<dbReference type="PANTHER" id="PTHR14119">
    <property type="entry name" value="HYDROLASE"/>
    <property type="match status" value="1"/>
</dbReference>
<name>A0A849P1Y1_9BURK</name>
<evidence type="ECO:0000313" key="3">
    <source>
        <dbReference type="Proteomes" id="UP000537862"/>
    </source>
</evidence>
<evidence type="ECO:0000313" key="2">
    <source>
        <dbReference type="EMBL" id="NOL51450.1"/>
    </source>
</evidence>
<dbReference type="InterPro" id="IPR050993">
    <property type="entry name" value="Isochorismatase_domain"/>
</dbReference>
<dbReference type="InterPro" id="IPR000868">
    <property type="entry name" value="Isochorismatase-like_dom"/>
</dbReference>
<dbReference type="EMBL" id="JABGBN010000002">
    <property type="protein sequence ID" value="NOL51450.1"/>
    <property type="molecule type" value="Genomic_DNA"/>
</dbReference>
<sequence length="187" mass="20767">MLLKTEDCIFVMIDMQTKLIPAIDGADYVMQAAYALLKTANALSIPVITTEHYPEKIGSTAHQLIPYQGEMISKTTFSAMREPAFLKALQKISEAGYRRKLLFFGCEAHVCVLQSVLEAQILGDYQCYLVVDACGSRKATDKSVALARAEKAGVSLLTTEMVLFECLESGEHPHFKEVMRLIKNLKS</sequence>
<evidence type="ECO:0000259" key="1">
    <source>
        <dbReference type="Pfam" id="PF00857"/>
    </source>
</evidence>
<reference evidence="2 3" key="1">
    <citation type="submission" date="2020-05" db="EMBL/GenBank/DDBJ databases">
        <authorList>
            <person name="Niu N."/>
        </authorList>
    </citation>
    <scope>NUCLEOTIDE SEQUENCE [LARGE SCALE GENOMIC DNA]</scope>
    <source>
        <strain evidence="2 3">3340-03</strain>
    </source>
</reference>
<gene>
    <name evidence="2" type="ORF">HKX39_04560</name>
</gene>
<dbReference type="InterPro" id="IPR036380">
    <property type="entry name" value="Isochorismatase-like_sf"/>
</dbReference>
<protein>
    <submittedName>
        <fullName evidence="2">Isochorismatase family protein</fullName>
    </submittedName>
</protein>
<organism evidence="2 3">
    <name type="scientific">Pelistega suis</name>
    <dbReference type="NCBI Taxonomy" id="1631957"/>
    <lineage>
        <taxon>Bacteria</taxon>
        <taxon>Pseudomonadati</taxon>
        <taxon>Pseudomonadota</taxon>
        <taxon>Betaproteobacteria</taxon>
        <taxon>Burkholderiales</taxon>
        <taxon>Alcaligenaceae</taxon>
        <taxon>Pelistega</taxon>
    </lineage>
</organism>
<keyword evidence="3" id="KW-1185">Reference proteome</keyword>
<dbReference type="SUPFAM" id="SSF52499">
    <property type="entry name" value="Isochorismatase-like hydrolases"/>
    <property type="match status" value="1"/>
</dbReference>
<feature type="domain" description="Isochorismatase-like" evidence="1">
    <location>
        <begin position="9"/>
        <end position="160"/>
    </location>
</feature>
<dbReference type="PANTHER" id="PTHR14119:SF3">
    <property type="entry name" value="ISOCHORISMATASE DOMAIN-CONTAINING PROTEIN 2"/>
    <property type="match status" value="1"/>
</dbReference>
<accession>A0A849P1Y1</accession>
<comment type="caution">
    <text evidence="2">The sequence shown here is derived from an EMBL/GenBank/DDBJ whole genome shotgun (WGS) entry which is preliminary data.</text>
</comment>
<dbReference type="Proteomes" id="UP000537862">
    <property type="component" value="Unassembled WGS sequence"/>
</dbReference>